<name>A0ABN9W6L4_9DINO</name>
<dbReference type="Pfam" id="PF00313">
    <property type="entry name" value="CSD"/>
    <property type="match status" value="4"/>
</dbReference>
<protein>
    <submittedName>
        <fullName evidence="8">Uncharacterized protein</fullName>
    </submittedName>
</protein>
<evidence type="ECO:0000256" key="4">
    <source>
        <dbReference type="PROSITE-ProRule" id="PRU00176"/>
    </source>
</evidence>
<evidence type="ECO:0000313" key="8">
    <source>
        <dbReference type="EMBL" id="CAK0880604.1"/>
    </source>
</evidence>
<keyword evidence="3 4" id="KW-0694">RNA-binding</keyword>
<dbReference type="InterPro" id="IPR000504">
    <property type="entry name" value="RRM_dom"/>
</dbReference>
<dbReference type="PANTHER" id="PTHR12962:SF1">
    <property type="entry name" value="COLD SHOCK DOMAIN-CONTAINING PROTEIN CG9705"/>
    <property type="match status" value="1"/>
</dbReference>
<dbReference type="PROSITE" id="PS51857">
    <property type="entry name" value="CSD_2"/>
    <property type="match status" value="5"/>
</dbReference>
<dbReference type="SMART" id="SM00357">
    <property type="entry name" value="CSP"/>
    <property type="match status" value="5"/>
</dbReference>
<feature type="region of interest" description="Disordered" evidence="5">
    <location>
        <begin position="525"/>
        <end position="546"/>
    </location>
</feature>
<proteinExistence type="predicted"/>
<sequence>MGFIAPDAGGADAFVHRSDLSDGQMLTVGSTVSFEDGFDSTKGKRTAKNVVGAVYPAGKGGGGPPPPAGSVGTGAMLSGVVRIWKEERGMGFIAPDSGGDDAFVHRSNLLDGQRLQVGSQVTFEDSWDAAKNKRAAVNVTGAVPDGAAGVPAGYGAAPPPPTGPPPLQAAYGQAGSSAPQGGTVKAWIEERGMGFLRPDAGGEDVFVHRSALADSEWLVVGDAVVFSQGWDAGRGKMLATWCSVAAAVPGLAESGPARGAPPPPPGGGRGGVVTGVVKTWIEQRGMGFIKPDSGGDDVFVHRSDILDAQWLVEGTPVQFEEHWDTGRGKRIARRVCGAGGASGGAEGLLDGVMKMWLPERGFGFIVPSGGGDDVMIHINEVSPGAALAQGVRVQYTAVWDPAKGKMKATSCVPAADAQGAQGAYGAAACSGGKGDPPPPPGGDGPWDNLFVAGLPQGIAEDQVREMFGQYGIVANCRVLASNGKPDAAALVQMSDPAAAEWLVENLNGNIPSGMTTPVRVSFASKGGHCKGGKGEGGGRAPPYGKG</sequence>
<evidence type="ECO:0000256" key="2">
    <source>
        <dbReference type="ARBA" id="ARBA00022737"/>
    </source>
</evidence>
<dbReference type="InterPro" id="IPR035979">
    <property type="entry name" value="RBD_domain_sf"/>
</dbReference>
<keyword evidence="9" id="KW-1185">Reference proteome</keyword>
<evidence type="ECO:0000256" key="1">
    <source>
        <dbReference type="ARBA" id="ARBA00022553"/>
    </source>
</evidence>
<keyword evidence="2" id="KW-0677">Repeat</keyword>
<evidence type="ECO:0000256" key="5">
    <source>
        <dbReference type="SAM" id="MobiDB-lite"/>
    </source>
</evidence>
<dbReference type="PROSITE" id="PS50102">
    <property type="entry name" value="RRM"/>
    <property type="match status" value="1"/>
</dbReference>
<dbReference type="EMBL" id="CAUYUJ010018093">
    <property type="protein sequence ID" value="CAK0880604.1"/>
    <property type="molecule type" value="Genomic_DNA"/>
</dbReference>
<comment type="caution">
    <text evidence="8">The sequence shown here is derived from an EMBL/GenBank/DDBJ whole genome shotgun (WGS) entry which is preliminary data.</text>
</comment>
<dbReference type="Proteomes" id="UP001189429">
    <property type="component" value="Unassembled WGS sequence"/>
</dbReference>
<dbReference type="SUPFAM" id="SSF54928">
    <property type="entry name" value="RNA-binding domain, RBD"/>
    <property type="match status" value="1"/>
</dbReference>
<dbReference type="InterPro" id="IPR002059">
    <property type="entry name" value="CSP_DNA-bd"/>
</dbReference>
<reference evidence="8" key="1">
    <citation type="submission" date="2023-10" db="EMBL/GenBank/DDBJ databases">
        <authorList>
            <person name="Chen Y."/>
            <person name="Shah S."/>
            <person name="Dougan E. K."/>
            <person name="Thang M."/>
            <person name="Chan C."/>
        </authorList>
    </citation>
    <scope>NUCLEOTIDE SEQUENCE [LARGE SCALE GENOMIC DNA]</scope>
</reference>
<dbReference type="InterPro" id="IPR011129">
    <property type="entry name" value="CSD"/>
</dbReference>
<keyword evidence="1" id="KW-0597">Phosphoprotein</keyword>
<feature type="domain" description="RRM" evidence="6">
    <location>
        <begin position="447"/>
        <end position="525"/>
    </location>
</feature>
<dbReference type="PANTHER" id="PTHR12962">
    <property type="entry name" value="CALCIUM-REGULATED HEAT STABLE PROTEIN CRHSP-24-RELATED"/>
    <property type="match status" value="1"/>
</dbReference>
<evidence type="ECO:0000256" key="3">
    <source>
        <dbReference type="ARBA" id="ARBA00022884"/>
    </source>
</evidence>
<feature type="domain" description="CSD" evidence="7">
    <location>
        <begin position="272"/>
        <end position="337"/>
    </location>
</feature>
<evidence type="ECO:0000259" key="7">
    <source>
        <dbReference type="PROSITE" id="PS51857"/>
    </source>
</evidence>
<dbReference type="CDD" id="cd04458">
    <property type="entry name" value="CSP_CDS"/>
    <property type="match status" value="3"/>
</dbReference>
<feature type="compositionally biased region" description="Gly residues" evidence="5">
    <location>
        <begin position="534"/>
        <end position="546"/>
    </location>
</feature>
<dbReference type="InterPro" id="IPR002343">
    <property type="entry name" value="Hud_Sxl_RNA"/>
</dbReference>
<dbReference type="Pfam" id="PF00076">
    <property type="entry name" value="RRM_1"/>
    <property type="match status" value="1"/>
</dbReference>
<feature type="domain" description="CSD" evidence="7">
    <location>
        <begin position="76"/>
        <end position="141"/>
    </location>
</feature>
<feature type="domain" description="CSD" evidence="7">
    <location>
        <begin position="1"/>
        <end position="52"/>
    </location>
</feature>
<evidence type="ECO:0000313" key="9">
    <source>
        <dbReference type="Proteomes" id="UP001189429"/>
    </source>
</evidence>
<dbReference type="SMART" id="SM00360">
    <property type="entry name" value="RRM"/>
    <property type="match status" value="1"/>
</dbReference>
<accession>A0ABN9W6L4</accession>
<dbReference type="InterPro" id="IPR012677">
    <property type="entry name" value="Nucleotide-bd_a/b_plait_sf"/>
</dbReference>
<dbReference type="Gene3D" id="3.30.70.330">
    <property type="match status" value="1"/>
</dbReference>
<gene>
    <name evidence="8" type="ORF">PCOR1329_LOCUS63698</name>
</gene>
<dbReference type="PRINTS" id="PR00961">
    <property type="entry name" value="HUDSXLRNA"/>
</dbReference>
<feature type="domain" description="CSD" evidence="7">
    <location>
        <begin position="179"/>
        <end position="250"/>
    </location>
</feature>
<feature type="domain" description="CSD" evidence="7">
    <location>
        <begin position="348"/>
        <end position="413"/>
    </location>
</feature>
<evidence type="ECO:0000259" key="6">
    <source>
        <dbReference type="PROSITE" id="PS50102"/>
    </source>
</evidence>
<dbReference type="Gene3D" id="2.40.50.140">
    <property type="entry name" value="Nucleic acid-binding proteins"/>
    <property type="match status" value="5"/>
</dbReference>
<dbReference type="InterPro" id="IPR052069">
    <property type="entry name" value="Ca-reg_mRNA-binding_domain"/>
</dbReference>
<dbReference type="SUPFAM" id="SSF50249">
    <property type="entry name" value="Nucleic acid-binding proteins"/>
    <property type="match status" value="5"/>
</dbReference>
<organism evidence="8 9">
    <name type="scientific">Prorocentrum cordatum</name>
    <dbReference type="NCBI Taxonomy" id="2364126"/>
    <lineage>
        <taxon>Eukaryota</taxon>
        <taxon>Sar</taxon>
        <taxon>Alveolata</taxon>
        <taxon>Dinophyceae</taxon>
        <taxon>Prorocentrales</taxon>
        <taxon>Prorocentraceae</taxon>
        <taxon>Prorocentrum</taxon>
    </lineage>
</organism>
<dbReference type="InterPro" id="IPR012340">
    <property type="entry name" value="NA-bd_OB-fold"/>
</dbReference>